<organism evidence="1 2">
    <name type="scientific">Candidatus Nesterenkonia stercoripullorum</name>
    <dbReference type="NCBI Taxonomy" id="2838701"/>
    <lineage>
        <taxon>Bacteria</taxon>
        <taxon>Bacillati</taxon>
        <taxon>Actinomycetota</taxon>
        <taxon>Actinomycetes</taxon>
        <taxon>Micrococcales</taxon>
        <taxon>Micrococcaceae</taxon>
        <taxon>Nesterenkonia</taxon>
    </lineage>
</organism>
<reference evidence="1" key="2">
    <citation type="submission" date="2021-04" db="EMBL/GenBank/DDBJ databases">
        <authorList>
            <person name="Gilroy R."/>
        </authorList>
    </citation>
    <scope>NUCLEOTIDE SEQUENCE</scope>
    <source>
        <strain evidence="1">ChiHejej3B27-3195</strain>
    </source>
</reference>
<protein>
    <submittedName>
        <fullName evidence="1">SIR2 family protein</fullName>
    </submittedName>
</protein>
<sequence>VAGHFLASRDRTTLATLNFDTLLETAIIREGEPYVTAVHDGSRDPGEPAVHHLHGVVFDQTAYGPVVGFTDYAELVANEEAWQRQFLSAALAHGPLLLAGTSYRDPDIRHWLHLIFRDESPENPALVTVVREGLGLDRTVFGTVDTALASEWESIGLTALQMEDLADVALVIRELQHVSRSNYRAPQDRARQVWKSHARNFTTLQDRYGESLSVDAATVGALLDVVVHRATLWIANGEGHLARWATEGVRYRDVGYLKLVPTGHDSPWIAGEAIASEEVKLKDVERDVQVSPTWQSVLAIPIFVGDGEMPDFAGAVLTFGLSESAAGLLEREETWSTVVEELSTAWSARIGNLSFKH</sequence>
<gene>
    <name evidence="1" type="ORF">H9871_08400</name>
</gene>
<reference evidence="1" key="1">
    <citation type="journal article" date="2021" name="PeerJ">
        <title>Extensive microbial diversity within the chicken gut microbiome revealed by metagenomics and culture.</title>
        <authorList>
            <person name="Gilroy R."/>
            <person name="Ravi A."/>
            <person name="Getino M."/>
            <person name="Pursley I."/>
            <person name="Horton D.L."/>
            <person name="Alikhan N.F."/>
            <person name="Baker D."/>
            <person name="Gharbi K."/>
            <person name="Hall N."/>
            <person name="Watson M."/>
            <person name="Adriaenssens E.M."/>
            <person name="Foster-Nyarko E."/>
            <person name="Jarju S."/>
            <person name="Secka A."/>
            <person name="Antonio M."/>
            <person name="Oren A."/>
            <person name="Chaudhuri R.R."/>
            <person name="La Ragione R."/>
            <person name="Hildebrand F."/>
            <person name="Pallen M.J."/>
        </authorList>
    </citation>
    <scope>NUCLEOTIDE SEQUENCE</scope>
    <source>
        <strain evidence="1">ChiHejej3B27-3195</strain>
    </source>
</reference>
<dbReference type="EMBL" id="DXGD01000311">
    <property type="protein sequence ID" value="HIX00151.1"/>
    <property type="molecule type" value="Genomic_DNA"/>
</dbReference>
<evidence type="ECO:0000313" key="2">
    <source>
        <dbReference type="Proteomes" id="UP000824151"/>
    </source>
</evidence>
<dbReference type="Proteomes" id="UP000824151">
    <property type="component" value="Unassembled WGS sequence"/>
</dbReference>
<dbReference type="AlphaFoldDB" id="A0A9D1UTL4"/>
<evidence type="ECO:0000313" key="1">
    <source>
        <dbReference type="EMBL" id="HIX00151.1"/>
    </source>
</evidence>
<dbReference type="Pfam" id="PF13289">
    <property type="entry name" value="SIR2_2"/>
    <property type="match status" value="1"/>
</dbReference>
<name>A0A9D1UTL4_9MICC</name>
<comment type="caution">
    <text evidence="1">The sequence shown here is derived from an EMBL/GenBank/DDBJ whole genome shotgun (WGS) entry which is preliminary data.</text>
</comment>
<proteinExistence type="predicted"/>
<feature type="non-terminal residue" evidence="1">
    <location>
        <position position="1"/>
    </location>
</feature>
<accession>A0A9D1UTL4</accession>